<organism evidence="2 3">
    <name type="scientific">Acorus calamus</name>
    <name type="common">Sweet flag</name>
    <dbReference type="NCBI Taxonomy" id="4465"/>
    <lineage>
        <taxon>Eukaryota</taxon>
        <taxon>Viridiplantae</taxon>
        <taxon>Streptophyta</taxon>
        <taxon>Embryophyta</taxon>
        <taxon>Tracheophyta</taxon>
        <taxon>Spermatophyta</taxon>
        <taxon>Magnoliopsida</taxon>
        <taxon>Liliopsida</taxon>
        <taxon>Acoraceae</taxon>
        <taxon>Acorus</taxon>
    </lineage>
</organism>
<dbReference type="Proteomes" id="UP001180020">
    <property type="component" value="Unassembled WGS sequence"/>
</dbReference>
<name>A0AAV9D4K0_ACOCL</name>
<reference evidence="2" key="2">
    <citation type="submission" date="2023-06" db="EMBL/GenBank/DDBJ databases">
        <authorList>
            <person name="Ma L."/>
            <person name="Liu K.-W."/>
            <person name="Li Z."/>
            <person name="Hsiao Y.-Y."/>
            <person name="Qi Y."/>
            <person name="Fu T."/>
            <person name="Tang G."/>
            <person name="Zhang D."/>
            <person name="Sun W.-H."/>
            <person name="Liu D.-K."/>
            <person name="Li Y."/>
            <person name="Chen G.-Z."/>
            <person name="Liu X.-D."/>
            <person name="Liao X.-Y."/>
            <person name="Jiang Y.-T."/>
            <person name="Yu X."/>
            <person name="Hao Y."/>
            <person name="Huang J."/>
            <person name="Zhao X.-W."/>
            <person name="Ke S."/>
            <person name="Chen Y.-Y."/>
            <person name="Wu W.-L."/>
            <person name="Hsu J.-L."/>
            <person name="Lin Y.-F."/>
            <person name="Huang M.-D."/>
            <person name="Li C.-Y."/>
            <person name="Huang L."/>
            <person name="Wang Z.-W."/>
            <person name="Zhao X."/>
            <person name="Zhong W.-Y."/>
            <person name="Peng D.-H."/>
            <person name="Ahmad S."/>
            <person name="Lan S."/>
            <person name="Zhang J.-S."/>
            <person name="Tsai W.-C."/>
            <person name="Van De Peer Y."/>
            <person name="Liu Z.-J."/>
        </authorList>
    </citation>
    <scope>NUCLEOTIDE SEQUENCE</scope>
    <source>
        <strain evidence="2">CP</strain>
        <tissue evidence="2">Leaves</tissue>
    </source>
</reference>
<dbReference type="AlphaFoldDB" id="A0AAV9D4K0"/>
<proteinExistence type="predicted"/>
<sequence>METQGVVVIHINKKDEFSSTVYSNATSRMRRKFKPEFNGTKTFHPFQPRHLAFTSQGKSFDGEAEQGEHLNGTCIDDLRDLDKRLDKEDIEEWVKLLRGSTSGTKGANGRMKRKFEQLQWRRRHSRRPSL</sequence>
<feature type="compositionally biased region" description="Basic residues" evidence="1">
    <location>
        <begin position="120"/>
        <end position="130"/>
    </location>
</feature>
<evidence type="ECO:0000313" key="3">
    <source>
        <dbReference type="Proteomes" id="UP001180020"/>
    </source>
</evidence>
<keyword evidence="3" id="KW-1185">Reference proteome</keyword>
<gene>
    <name evidence="2" type="ORF">QJS10_CPB15g00555</name>
</gene>
<accession>A0AAV9D4K0</accession>
<reference evidence="2" key="1">
    <citation type="journal article" date="2023" name="Nat. Commun.">
        <title>Diploid and tetraploid genomes of Acorus and the evolution of monocots.</title>
        <authorList>
            <person name="Ma L."/>
            <person name="Liu K.W."/>
            <person name="Li Z."/>
            <person name="Hsiao Y.Y."/>
            <person name="Qi Y."/>
            <person name="Fu T."/>
            <person name="Tang G.D."/>
            <person name="Zhang D."/>
            <person name="Sun W.H."/>
            <person name="Liu D.K."/>
            <person name="Li Y."/>
            <person name="Chen G.Z."/>
            <person name="Liu X.D."/>
            <person name="Liao X.Y."/>
            <person name="Jiang Y.T."/>
            <person name="Yu X."/>
            <person name="Hao Y."/>
            <person name="Huang J."/>
            <person name="Zhao X.W."/>
            <person name="Ke S."/>
            <person name="Chen Y.Y."/>
            <person name="Wu W.L."/>
            <person name="Hsu J.L."/>
            <person name="Lin Y.F."/>
            <person name="Huang M.D."/>
            <person name="Li C.Y."/>
            <person name="Huang L."/>
            <person name="Wang Z.W."/>
            <person name="Zhao X."/>
            <person name="Zhong W.Y."/>
            <person name="Peng D.H."/>
            <person name="Ahmad S."/>
            <person name="Lan S."/>
            <person name="Zhang J.S."/>
            <person name="Tsai W.C."/>
            <person name="Van de Peer Y."/>
            <person name="Liu Z.J."/>
        </authorList>
    </citation>
    <scope>NUCLEOTIDE SEQUENCE</scope>
    <source>
        <strain evidence="2">CP</strain>
    </source>
</reference>
<dbReference type="EMBL" id="JAUJYO010000015">
    <property type="protein sequence ID" value="KAK1296082.1"/>
    <property type="molecule type" value="Genomic_DNA"/>
</dbReference>
<evidence type="ECO:0000313" key="2">
    <source>
        <dbReference type="EMBL" id="KAK1296082.1"/>
    </source>
</evidence>
<comment type="caution">
    <text evidence="2">The sequence shown here is derived from an EMBL/GenBank/DDBJ whole genome shotgun (WGS) entry which is preliminary data.</text>
</comment>
<feature type="region of interest" description="Disordered" evidence="1">
    <location>
        <begin position="100"/>
        <end position="130"/>
    </location>
</feature>
<evidence type="ECO:0000256" key="1">
    <source>
        <dbReference type="SAM" id="MobiDB-lite"/>
    </source>
</evidence>
<protein>
    <submittedName>
        <fullName evidence="2">Uncharacterized protein</fullName>
    </submittedName>
</protein>